<dbReference type="Proteomes" id="UP000241394">
    <property type="component" value="Chromosome LG25"/>
</dbReference>
<evidence type="ECO:0000256" key="1">
    <source>
        <dbReference type="ARBA" id="ARBA00004123"/>
    </source>
</evidence>
<organism evidence="4 5">
    <name type="scientific">Actinidia chinensis var. chinensis</name>
    <name type="common">Chinese soft-hair kiwi</name>
    <dbReference type="NCBI Taxonomy" id="1590841"/>
    <lineage>
        <taxon>Eukaryota</taxon>
        <taxon>Viridiplantae</taxon>
        <taxon>Streptophyta</taxon>
        <taxon>Embryophyta</taxon>
        <taxon>Tracheophyta</taxon>
        <taxon>Spermatophyta</taxon>
        <taxon>Magnoliopsida</taxon>
        <taxon>eudicotyledons</taxon>
        <taxon>Gunneridae</taxon>
        <taxon>Pentapetalae</taxon>
        <taxon>asterids</taxon>
        <taxon>Ericales</taxon>
        <taxon>Actinidiaceae</taxon>
        <taxon>Actinidia</taxon>
    </lineage>
</organism>
<accession>A0A2R6PI09</accession>
<dbReference type="Pfam" id="PF16719">
    <property type="entry name" value="SAWADEE"/>
    <property type="match status" value="1"/>
</dbReference>
<evidence type="ECO:0000259" key="3">
    <source>
        <dbReference type="PROSITE" id="PS50071"/>
    </source>
</evidence>
<comment type="subcellular location">
    <subcellularLocation>
        <location evidence="1 2">Nucleus</location>
    </subcellularLocation>
</comment>
<dbReference type="OMA" id="QRKMHDI"/>
<reference evidence="4 5" key="1">
    <citation type="submission" date="2017-07" db="EMBL/GenBank/DDBJ databases">
        <title>An improved, manually edited Actinidia chinensis var. chinensis (kiwifruit) genome highlights the challenges associated with draft genomes and gene prediction in plants.</title>
        <authorList>
            <person name="Pilkington S."/>
            <person name="Crowhurst R."/>
            <person name="Hilario E."/>
            <person name="Nardozza S."/>
            <person name="Fraser L."/>
            <person name="Peng Y."/>
            <person name="Gunaseelan K."/>
            <person name="Simpson R."/>
            <person name="Tahir J."/>
            <person name="Deroles S."/>
            <person name="Templeton K."/>
            <person name="Luo Z."/>
            <person name="Davy M."/>
            <person name="Cheng C."/>
            <person name="Mcneilage M."/>
            <person name="Scaglione D."/>
            <person name="Liu Y."/>
            <person name="Zhang Q."/>
            <person name="Datson P."/>
            <person name="De Silva N."/>
            <person name="Gardiner S."/>
            <person name="Bassett H."/>
            <person name="Chagne D."/>
            <person name="Mccallum J."/>
            <person name="Dzierzon H."/>
            <person name="Deng C."/>
            <person name="Wang Y.-Y."/>
            <person name="Barron N."/>
            <person name="Manako K."/>
            <person name="Bowen J."/>
            <person name="Foster T."/>
            <person name="Erridge Z."/>
            <person name="Tiffin H."/>
            <person name="Waite C."/>
            <person name="Davies K."/>
            <person name="Grierson E."/>
            <person name="Laing W."/>
            <person name="Kirk R."/>
            <person name="Chen X."/>
            <person name="Wood M."/>
            <person name="Montefiori M."/>
            <person name="Brummell D."/>
            <person name="Schwinn K."/>
            <person name="Catanach A."/>
            <person name="Fullerton C."/>
            <person name="Li D."/>
            <person name="Meiyalaghan S."/>
            <person name="Nieuwenhuizen N."/>
            <person name="Read N."/>
            <person name="Prakash R."/>
            <person name="Hunter D."/>
            <person name="Zhang H."/>
            <person name="Mckenzie M."/>
            <person name="Knabel M."/>
            <person name="Harris A."/>
            <person name="Allan A."/>
            <person name="Chen A."/>
            <person name="Janssen B."/>
            <person name="Plunkett B."/>
            <person name="Dwamena C."/>
            <person name="Voogd C."/>
            <person name="Leif D."/>
            <person name="Lafferty D."/>
            <person name="Souleyre E."/>
            <person name="Varkonyi-Gasic E."/>
            <person name="Gambi F."/>
            <person name="Hanley J."/>
            <person name="Yao J.-L."/>
            <person name="Cheung J."/>
            <person name="David K."/>
            <person name="Warren B."/>
            <person name="Marsh K."/>
            <person name="Snowden K."/>
            <person name="Lin-Wang K."/>
            <person name="Brian L."/>
            <person name="Martinez-Sanchez M."/>
            <person name="Wang M."/>
            <person name="Ileperuma N."/>
            <person name="Macnee N."/>
            <person name="Campin R."/>
            <person name="Mcatee P."/>
            <person name="Drummond R."/>
            <person name="Espley R."/>
            <person name="Ireland H."/>
            <person name="Wu R."/>
            <person name="Atkinson R."/>
            <person name="Karunairetnam S."/>
            <person name="Bulley S."/>
            <person name="Chunkath S."/>
            <person name="Hanley Z."/>
            <person name="Storey R."/>
            <person name="Thrimawithana A."/>
            <person name="Thomson S."/>
            <person name="David C."/>
            <person name="Testolin R."/>
        </authorList>
    </citation>
    <scope>NUCLEOTIDE SEQUENCE [LARGE SCALE GENOMIC DNA]</scope>
    <source>
        <strain evidence="5">cv. Red5</strain>
        <tissue evidence="4">Young leaf</tissue>
    </source>
</reference>
<feature type="DNA-binding region" description="Homeobox" evidence="2">
    <location>
        <begin position="8"/>
        <end position="79"/>
    </location>
</feature>
<evidence type="ECO:0000256" key="2">
    <source>
        <dbReference type="PROSITE-ProRule" id="PRU00108"/>
    </source>
</evidence>
<dbReference type="STRING" id="1590841.A0A2R6PI09"/>
<dbReference type="GO" id="GO:0005634">
    <property type="term" value="C:nucleus"/>
    <property type="evidence" value="ECO:0007669"/>
    <property type="project" value="UniProtKB-SubCell"/>
</dbReference>
<evidence type="ECO:0000313" key="4">
    <source>
        <dbReference type="EMBL" id="PSR91280.1"/>
    </source>
</evidence>
<dbReference type="InterPro" id="IPR039276">
    <property type="entry name" value="SHH1/2"/>
</dbReference>
<name>A0A2R6PI09_ACTCC</name>
<dbReference type="GO" id="GO:0003682">
    <property type="term" value="F:chromatin binding"/>
    <property type="evidence" value="ECO:0007669"/>
    <property type="project" value="InterPro"/>
</dbReference>
<dbReference type="OrthoDB" id="1885884at2759"/>
<feature type="domain" description="Homeobox" evidence="3">
    <location>
        <begin position="6"/>
        <end position="78"/>
    </location>
</feature>
<keyword evidence="5" id="KW-1185">Reference proteome</keyword>
<dbReference type="SMR" id="A0A2R6PI09"/>
<gene>
    <name evidence="4" type="ORF">CEY00_Acc28623</name>
</gene>
<evidence type="ECO:0000313" key="5">
    <source>
        <dbReference type="Proteomes" id="UP000241394"/>
    </source>
</evidence>
<dbReference type="InParanoid" id="A0A2R6PI09"/>
<proteinExistence type="predicted"/>
<dbReference type="GO" id="GO:0003677">
    <property type="term" value="F:DNA binding"/>
    <property type="evidence" value="ECO:0007669"/>
    <property type="project" value="UniProtKB-UniRule"/>
</dbReference>
<keyword evidence="2 4" id="KW-0371">Homeobox</keyword>
<dbReference type="InterPro" id="IPR001356">
    <property type="entry name" value="HD"/>
</dbReference>
<dbReference type="Gene3D" id="2.40.50.40">
    <property type="match status" value="1"/>
</dbReference>
<protein>
    <submittedName>
        <fullName evidence="4">Protein SAWADEE HOMEODOMAIN like</fullName>
    </submittedName>
</protein>
<reference evidence="5" key="2">
    <citation type="journal article" date="2018" name="BMC Genomics">
        <title>A manually annotated Actinidia chinensis var. chinensis (kiwifruit) genome highlights the challenges associated with draft genomes and gene prediction in plants.</title>
        <authorList>
            <person name="Pilkington S.M."/>
            <person name="Crowhurst R."/>
            <person name="Hilario E."/>
            <person name="Nardozza S."/>
            <person name="Fraser L."/>
            <person name="Peng Y."/>
            <person name="Gunaseelan K."/>
            <person name="Simpson R."/>
            <person name="Tahir J."/>
            <person name="Deroles S.C."/>
            <person name="Templeton K."/>
            <person name="Luo Z."/>
            <person name="Davy M."/>
            <person name="Cheng C."/>
            <person name="McNeilage M."/>
            <person name="Scaglione D."/>
            <person name="Liu Y."/>
            <person name="Zhang Q."/>
            <person name="Datson P."/>
            <person name="De Silva N."/>
            <person name="Gardiner S.E."/>
            <person name="Bassett H."/>
            <person name="Chagne D."/>
            <person name="McCallum J."/>
            <person name="Dzierzon H."/>
            <person name="Deng C."/>
            <person name="Wang Y.Y."/>
            <person name="Barron L."/>
            <person name="Manako K."/>
            <person name="Bowen J."/>
            <person name="Foster T.M."/>
            <person name="Erridge Z.A."/>
            <person name="Tiffin H."/>
            <person name="Waite C.N."/>
            <person name="Davies K.M."/>
            <person name="Grierson E.P."/>
            <person name="Laing W.A."/>
            <person name="Kirk R."/>
            <person name="Chen X."/>
            <person name="Wood M."/>
            <person name="Montefiori M."/>
            <person name="Brummell D.A."/>
            <person name="Schwinn K.E."/>
            <person name="Catanach A."/>
            <person name="Fullerton C."/>
            <person name="Li D."/>
            <person name="Meiyalaghan S."/>
            <person name="Nieuwenhuizen N."/>
            <person name="Read N."/>
            <person name="Prakash R."/>
            <person name="Hunter D."/>
            <person name="Zhang H."/>
            <person name="McKenzie M."/>
            <person name="Knabel M."/>
            <person name="Harris A."/>
            <person name="Allan A.C."/>
            <person name="Gleave A."/>
            <person name="Chen A."/>
            <person name="Janssen B.J."/>
            <person name="Plunkett B."/>
            <person name="Ampomah-Dwamena C."/>
            <person name="Voogd C."/>
            <person name="Leif D."/>
            <person name="Lafferty D."/>
            <person name="Souleyre E.J.F."/>
            <person name="Varkonyi-Gasic E."/>
            <person name="Gambi F."/>
            <person name="Hanley J."/>
            <person name="Yao J.L."/>
            <person name="Cheung J."/>
            <person name="David K.M."/>
            <person name="Warren B."/>
            <person name="Marsh K."/>
            <person name="Snowden K.C."/>
            <person name="Lin-Wang K."/>
            <person name="Brian L."/>
            <person name="Martinez-Sanchez M."/>
            <person name="Wang M."/>
            <person name="Ileperuma N."/>
            <person name="Macnee N."/>
            <person name="Campin R."/>
            <person name="McAtee P."/>
            <person name="Drummond R.S.M."/>
            <person name="Espley R.V."/>
            <person name="Ireland H.S."/>
            <person name="Wu R."/>
            <person name="Atkinson R.G."/>
            <person name="Karunairetnam S."/>
            <person name="Bulley S."/>
            <person name="Chunkath S."/>
            <person name="Hanley Z."/>
            <person name="Storey R."/>
            <person name="Thrimawithana A.H."/>
            <person name="Thomson S."/>
            <person name="David C."/>
            <person name="Testolin R."/>
            <person name="Huang H."/>
            <person name="Hellens R.P."/>
            <person name="Schaffer R.J."/>
        </authorList>
    </citation>
    <scope>NUCLEOTIDE SEQUENCE [LARGE SCALE GENOMIC DNA]</scope>
    <source>
        <strain evidence="5">cv. Red5</strain>
    </source>
</reference>
<keyword evidence="2 4" id="KW-0238">DNA-binding</keyword>
<comment type="caution">
    <text evidence="4">The sequence shown here is derived from an EMBL/GenBank/DDBJ whole genome shotgun (WGS) entry which is preliminary data.</text>
</comment>
<dbReference type="PROSITE" id="PS50071">
    <property type="entry name" value="HOMEOBOX_2"/>
    <property type="match status" value="1"/>
</dbReference>
<dbReference type="Gene3D" id="2.30.30.140">
    <property type="match status" value="1"/>
</dbReference>
<dbReference type="PANTHER" id="PTHR33827">
    <property type="entry name" value="PROTEIN SAWADEE HOMEODOMAIN HOMOLOG 2"/>
    <property type="match status" value="1"/>
</dbReference>
<dbReference type="PANTHER" id="PTHR33827:SF3">
    <property type="entry name" value="OS09G0346900 PROTEIN"/>
    <property type="match status" value="1"/>
</dbReference>
<dbReference type="AlphaFoldDB" id="A0A2R6PI09"/>
<sequence length="250" mass="29583">MYRLRSRERKPFYGFTTAEMEKMEKLFIESREQSLDQEFCRRLAKRINCSRRHAGKPAVKWNEVQSWFQERHQSHPLKDADLPNTLKDSLVVPEAIPLNKTHESPLASKGEKVPDLSELEFEARSSTDGAWYDVDSFLNHRFLSSGEAVVRVRFVGFGAEEDEWVNVKKNIRERSLPLEHSECGKVKVGDLVLCFQERRDQARHYDAHVVEIQRRMHDIRGCRCLFLIRYDHNNTEERVRLRRLCRRPTD</sequence>
<dbReference type="EMBL" id="NKQK01000025">
    <property type="protein sequence ID" value="PSR91280.1"/>
    <property type="molecule type" value="Genomic_DNA"/>
</dbReference>
<dbReference type="Gramene" id="PSR91280">
    <property type="protein sequence ID" value="PSR91280"/>
    <property type="gene ID" value="CEY00_Acc28623"/>
</dbReference>
<dbReference type="InterPro" id="IPR032001">
    <property type="entry name" value="SAWADEE_dom"/>
</dbReference>
<keyword evidence="2" id="KW-0539">Nucleus</keyword>